<evidence type="ECO:0000313" key="10">
    <source>
        <dbReference type="Proteomes" id="UP000271624"/>
    </source>
</evidence>
<dbReference type="PRINTS" id="PR00385">
    <property type="entry name" value="P450"/>
</dbReference>
<dbReference type="CDD" id="cd11053">
    <property type="entry name" value="CYP110-like"/>
    <property type="match status" value="1"/>
</dbReference>
<proteinExistence type="inferred from homology"/>
<gene>
    <name evidence="9" type="ORF">DSM106972_009950</name>
</gene>
<accession>A0A3S1CT67</accession>
<dbReference type="InterPro" id="IPR017972">
    <property type="entry name" value="Cyt_P450_CS"/>
</dbReference>
<dbReference type="OrthoDB" id="446280at2"/>
<keyword evidence="10" id="KW-1185">Reference proteome</keyword>
<dbReference type="Gene3D" id="1.10.630.10">
    <property type="entry name" value="Cytochrome P450"/>
    <property type="match status" value="1"/>
</dbReference>
<evidence type="ECO:0000256" key="3">
    <source>
        <dbReference type="ARBA" id="ARBA00022723"/>
    </source>
</evidence>
<name>A0A3S1CT67_9CYAN</name>
<evidence type="ECO:0000256" key="1">
    <source>
        <dbReference type="ARBA" id="ARBA00010617"/>
    </source>
</evidence>
<comment type="similarity">
    <text evidence="1 8">Belongs to the cytochrome P450 family.</text>
</comment>
<comment type="cofactor">
    <cofactor evidence="7">
        <name>heme</name>
        <dbReference type="ChEBI" id="CHEBI:30413"/>
    </cofactor>
</comment>
<dbReference type="GO" id="GO:0005506">
    <property type="term" value="F:iron ion binding"/>
    <property type="evidence" value="ECO:0007669"/>
    <property type="project" value="InterPro"/>
</dbReference>
<keyword evidence="3 7" id="KW-0479">Metal-binding</keyword>
<dbReference type="Proteomes" id="UP000271624">
    <property type="component" value="Unassembled WGS sequence"/>
</dbReference>
<evidence type="ECO:0000256" key="5">
    <source>
        <dbReference type="ARBA" id="ARBA00023004"/>
    </source>
</evidence>
<dbReference type="SUPFAM" id="SSF48264">
    <property type="entry name" value="Cytochrome P450"/>
    <property type="match status" value="1"/>
</dbReference>
<protein>
    <submittedName>
        <fullName evidence="9">Cytochrome P450</fullName>
    </submittedName>
</protein>
<evidence type="ECO:0000256" key="2">
    <source>
        <dbReference type="ARBA" id="ARBA00022617"/>
    </source>
</evidence>
<evidence type="ECO:0000313" key="9">
    <source>
        <dbReference type="EMBL" id="RUT08942.1"/>
    </source>
</evidence>
<keyword evidence="2 7" id="KW-0349">Heme</keyword>
<comment type="caution">
    <text evidence="9">The sequence shown here is derived from an EMBL/GenBank/DDBJ whole genome shotgun (WGS) entry which is preliminary data.</text>
</comment>
<dbReference type="GO" id="GO:0004497">
    <property type="term" value="F:monooxygenase activity"/>
    <property type="evidence" value="ECO:0007669"/>
    <property type="project" value="UniProtKB-KW"/>
</dbReference>
<reference evidence="9" key="1">
    <citation type="submission" date="2018-12" db="EMBL/GenBank/DDBJ databases">
        <authorList>
            <person name="Will S."/>
            <person name="Neumann-Schaal M."/>
            <person name="Henke P."/>
        </authorList>
    </citation>
    <scope>NUCLEOTIDE SEQUENCE</scope>
    <source>
        <strain evidence="9">PCC 7102</strain>
    </source>
</reference>
<keyword evidence="5 7" id="KW-0408">Iron</keyword>
<dbReference type="PROSITE" id="PS00086">
    <property type="entry name" value="CYTOCHROME_P450"/>
    <property type="match status" value="1"/>
</dbReference>
<evidence type="ECO:0000256" key="7">
    <source>
        <dbReference type="PIRSR" id="PIRSR602401-1"/>
    </source>
</evidence>
<dbReference type="InterPro" id="IPR001128">
    <property type="entry name" value="Cyt_P450"/>
</dbReference>
<dbReference type="GO" id="GO:0020037">
    <property type="term" value="F:heme binding"/>
    <property type="evidence" value="ECO:0007669"/>
    <property type="project" value="InterPro"/>
</dbReference>
<reference evidence="9" key="2">
    <citation type="journal article" date="2019" name="Genome Biol. Evol.">
        <title>Day and night: Metabolic profiles and evolutionary relationships of six axenic non-marine cyanobacteria.</title>
        <authorList>
            <person name="Will S.E."/>
            <person name="Henke P."/>
            <person name="Boedeker C."/>
            <person name="Huang S."/>
            <person name="Brinkmann H."/>
            <person name="Rohde M."/>
            <person name="Jarek M."/>
            <person name="Friedl T."/>
            <person name="Seufert S."/>
            <person name="Schumacher M."/>
            <person name="Overmann J."/>
            <person name="Neumann-Schaal M."/>
            <person name="Petersen J."/>
        </authorList>
    </citation>
    <scope>NUCLEOTIDE SEQUENCE [LARGE SCALE GENOMIC DNA]</scope>
    <source>
        <strain evidence="9">PCC 7102</strain>
    </source>
</reference>
<dbReference type="Pfam" id="PF00067">
    <property type="entry name" value="p450"/>
    <property type="match status" value="1"/>
</dbReference>
<dbReference type="GO" id="GO:0016705">
    <property type="term" value="F:oxidoreductase activity, acting on paired donors, with incorporation or reduction of molecular oxygen"/>
    <property type="evidence" value="ECO:0007669"/>
    <property type="project" value="InterPro"/>
</dbReference>
<organism evidence="9 10">
    <name type="scientific">Dulcicalothrix desertica PCC 7102</name>
    <dbReference type="NCBI Taxonomy" id="232991"/>
    <lineage>
        <taxon>Bacteria</taxon>
        <taxon>Bacillati</taxon>
        <taxon>Cyanobacteriota</taxon>
        <taxon>Cyanophyceae</taxon>
        <taxon>Nostocales</taxon>
        <taxon>Calotrichaceae</taxon>
        <taxon>Dulcicalothrix</taxon>
    </lineage>
</organism>
<evidence type="ECO:0000256" key="8">
    <source>
        <dbReference type="RuleBase" id="RU000461"/>
    </source>
</evidence>
<keyword evidence="4 8" id="KW-0560">Oxidoreductase</keyword>
<feature type="binding site" description="axial binding residue" evidence="7">
    <location>
        <position position="418"/>
    </location>
    <ligand>
        <name>heme</name>
        <dbReference type="ChEBI" id="CHEBI:30413"/>
    </ligand>
    <ligandPart>
        <name>Fe</name>
        <dbReference type="ChEBI" id="CHEBI:18248"/>
    </ligandPart>
</feature>
<dbReference type="InterPro" id="IPR002401">
    <property type="entry name" value="Cyt_P450_E_grp-I"/>
</dbReference>
<keyword evidence="6 8" id="KW-0503">Monooxygenase</keyword>
<dbReference type="AlphaFoldDB" id="A0A3S1CT67"/>
<dbReference type="PANTHER" id="PTHR24291">
    <property type="entry name" value="CYTOCHROME P450 FAMILY 4"/>
    <property type="match status" value="1"/>
</dbReference>
<dbReference type="InterPro" id="IPR036396">
    <property type="entry name" value="Cyt_P450_sf"/>
</dbReference>
<dbReference type="PRINTS" id="PR00463">
    <property type="entry name" value="EP450I"/>
</dbReference>
<dbReference type="PANTHER" id="PTHR24291:SF50">
    <property type="entry name" value="BIFUNCTIONAL ALBAFLAVENONE MONOOXYGENASE_TERPENE SYNTHASE"/>
    <property type="match status" value="1"/>
</dbReference>
<evidence type="ECO:0000256" key="6">
    <source>
        <dbReference type="ARBA" id="ARBA00023033"/>
    </source>
</evidence>
<sequence>MIANTIERKITVPGPRVSPLFGHITQVLNFVGDSIKLSSQLFDKYGSVVSLALGGGTNVYSPYPNCPGTVLGYGADVVREVTTQHDIYHKCPLTARIYSKRNDSARTQPFRHFLVGLFGVNGADHRQHRQLLMPAFHKSRIEAYRDEMVVITSSELEKLQVGEVVDTLELMRRLTMRIATKTLFGMDFSENGDRFTTLLKEVFGKFGSSAVLALPFDVPGFPFHKLLNDMVELDATMRDTIQQKRSAGIDSGDVLSMLIQARDAETGITLTDDELLGHLGVIYFAGHDTSANALTWTLFLLSQHPQVAADLLDELDSVLHGEAPSIEQLQQLPLLERVIKESMRVLSPVPWNGRVISQDTTFSGYDLPKGTEVFVSIYHTNRAPEIYSDPERFIPQRWEQIQPSIYEYNPFSAGSRVCIGAGFAMMEIKIILAMLLMRYRLEFLPQQVNAKGLIVLCAENGLSMRVCKQDREFNRGVGGVSGNVSEMVDLVE</sequence>
<dbReference type="InterPro" id="IPR050196">
    <property type="entry name" value="Cytochrome_P450_Monoox"/>
</dbReference>
<dbReference type="EMBL" id="RSCL01000002">
    <property type="protein sequence ID" value="RUT08942.1"/>
    <property type="molecule type" value="Genomic_DNA"/>
</dbReference>
<evidence type="ECO:0000256" key="4">
    <source>
        <dbReference type="ARBA" id="ARBA00023002"/>
    </source>
</evidence>